<dbReference type="CDD" id="cd08071">
    <property type="entry name" value="MPN_DUF2466"/>
    <property type="match status" value="1"/>
</dbReference>
<dbReference type="Proteomes" id="UP001142648">
    <property type="component" value="Unassembled WGS sequence"/>
</dbReference>
<dbReference type="InterPro" id="IPR020891">
    <property type="entry name" value="UPF0758_CS"/>
</dbReference>
<evidence type="ECO:0000256" key="2">
    <source>
        <dbReference type="ARBA" id="ARBA00022723"/>
    </source>
</evidence>
<keyword evidence="2" id="KW-0479">Metal-binding</keyword>
<comment type="caution">
    <text evidence="7">The sequence shown here is derived from an EMBL/GenBank/DDBJ whole genome shotgun (WGS) entry which is preliminary data.</text>
</comment>
<keyword evidence="8" id="KW-1185">Reference proteome</keyword>
<dbReference type="RefSeq" id="WP_259962063.1">
    <property type="nucleotide sequence ID" value="NZ_JAOAMV010000004.1"/>
</dbReference>
<organism evidence="7 8">
    <name type="scientific">Tsuneonella litorea</name>
    <dbReference type="NCBI Taxonomy" id="2976475"/>
    <lineage>
        <taxon>Bacteria</taxon>
        <taxon>Pseudomonadati</taxon>
        <taxon>Pseudomonadota</taxon>
        <taxon>Alphaproteobacteria</taxon>
        <taxon>Sphingomonadales</taxon>
        <taxon>Erythrobacteraceae</taxon>
        <taxon>Tsuneonella</taxon>
    </lineage>
</organism>
<feature type="domain" description="MPN" evidence="6">
    <location>
        <begin position="72"/>
        <end position="194"/>
    </location>
</feature>
<name>A0A9X2W1Q7_9SPHN</name>
<keyword evidence="1" id="KW-0645">Protease</keyword>
<dbReference type="Gene3D" id="3.40.140.10">
    <property type="entry name" value="Cytidine Deaminase, domain 2"/>
    <property type="match status" value="1"/>
</dbReference>
<evidence type="ECO:0000256" key="1">
    <source>
        <dbReference type="ARBA" id="ARBA00022670"/>
    </source>
</evidence>
<evidence type="ECO:0000313" key="7">
    <source>
        <dbReference type="EMBL" id="MCT2559191.1"/>
    </source>
</evidence>
<evidence type="ECO:0000256" key="3">
    <source>
        <dbReference type="ARBA" id="ARBA00022801"/>
    </source>
</evidence>
<evidence type="ECO:0000259" key="6">
    <source>
        <dbReference type="PROSITE" id="PS50249"/>
    </source>
</evidence>
<keyword evidence="3" id="KW-0378">Hydrolase</keyword>
<proteinExistence type="predicted"/>
<dbReference type="GO" id="GO:0006508">
    <property type="term" value="P:proteolysis"/>
    <property type="evidence" value="ECO:0007669"/>
    <property type="project" value="UniProtKB-KW"/>
</dbReference>
<dbReference type="InterPro" id="IPR001405">
    <property type="entry name" value="UPF0758"/>
</dbReference>
<dbReference type="GO" id="GO:0046872">
    <property type="term" value="F:metal ion binding"/>
    <property type="evidence" value="ECO:0007669"/>
    <property type="project" value="UniProtKB-KW"/>
</dbReference>
<keyword evidence="5" id="KW-0482">Metalloprotease</keyword>
<dbReference type="PANTHER" id="PTHR30471:SF3">
    <property type="entry name" value="UPF0758 PROTEIN YEES-RELATED"/>
    <property type="match status" value="1"/>
</dbReference>
<evidence type="ECO:0000256" key="5">
    <source>
        <dbReference type="ARBA" id="ARBA00023049"/>
    </source>
</evidence>
<dbReference type="PROSITE" id="PS01302">
    <property type="entry name" value="UPF0758"/>
    <property type="match status" value="1"/>
</dbReference>
<dbReference type="PROSITE" id="PS50249">
    <property type="entry name" value="MPN"/>
    <property type="match status" value="1"/>
</dbReference>
<dbReference type="GO" id="GO:0008237">
    <property type="term" value="F:metallopeptidase activity"/>
    <property type="evidence" value="ECO:0007669"/>
    <property type="project" value="UniProtKB-KW"/>
</dbReference>
<gene>
    <name evidence="7" type="ORF">N0B51_09365</name>
</gene>
<dbReference type="AlphaFoldDB" id="A0A9X2W1Q7"/>
<sequence>MADLLVPFAGDSAPELAERLIGRFGSLGRALAASPRQLHDAAKGHEQACAAILGARRLVDAALGEDVVRSPVRGDEDALHRYLRARLAWADTEMLHVVFCDTAGGYLADETVCEGSSGRIEARARPLIERALALGAAGFLLAHNHPSGVCRPSREDIAGTRRISDIAAALELELIDHLIVTRRSVYSMRAGGCL</sequence>
<protein>
    <submittedName>
        <fullName evidence="7">JAB domain-containing protein</fullName>
    </submittedName>
</protein>
<dbReference type="EMBL" id="JAOAMV010000004">
    <property type="protein sequence ID" value="MCT2559191.1"/>
    <property type="molecule type" value="Genomic_DNA"/>
</dbReference>
<dbReference type="Pfam" id="PF04002">
    <property type="entry name" value="RadC"/>
    <property type="match status" value="1"/>
</dbReference>
<dbReference type="PANTHER" id="PTHR30471">
    <property type="entry name" value="DNA REPAIR PROTEIN RADC"/>
    <property type="match status" value="1"/>
</dbReference>
<accession>A0A9X2W1Q7</accession>
<dbReference type="InterPro" id="IPR037518">
    <property type="entry name" value="MPN"/>
</dbReference>
<evidence type="ECO:0000256" key="4">
    <source>
        <dbReference type="ARBA" id="ARBA00022833"/>
    </source>
</evidence>
<keyword evidence="4" id="KW-0862">Zinc</keyword>
<dbReference type="InterPro" id="IPR025657">
    <property type="entry name" value="RadC_JAB"/>
</dbReference>
<reference evidence="7" key="1">
    <citation type="submission" date="2022-09" db="EMBL/GenBank/DDBJ databases">
        <title>The genome sequence of Tsuneonella sp. YG55.</title>
        <authorList>
            <person name="Liu Y."/>
        </authorList>
    </citation>
    <scope>NUCLEOTIDE SEQUENCE</scope>
    <source>
        <strain evidence="7">YG55</strain>
    </source>
</reference>
<evidence type="ECO:0000313" key="8">
    <source>
        <dbReference type="Proteomes" id="UP001142648"/>
    </source>
</evidence>